<keyword evidence="8" id="KW-1185">Reference proteome</keyword>
<sequence length="229" mass="24085">MTRLSFAASAAAAVATALLMSSPVPAADDPSTTGTGTGAAAPAAVEVAPGITRERLEQAVAAAWKNLPPDLAARVVQDETMALCSQYRNQPPQAVADAILAREKQNVTYPADGKYLGSWKNGEKLALSGFGGRMGDNPKQANGGNCYACHQLAPTEISYGTLGPSLLGYGKLKGTTPEAQKEVYERVFNAQAVFACSNMPRFGHNKFLTIEQIKDAVAFLLDPDSPVNK</sequence>
<name>A0ABW5ADP7_9BRAD</name>
<evidence type="ECO:0000256" key="3">
    <source>
        <dbReference type="ARBA" id="ARBA00023004"/>
    </source>
</evidence>
<dbReference type="Proteomes" id="UP001597314">
    <property type="component" value="Unassembled WGS sequence"/>
</dbReference>
<keyword evidence="5" id="KW-0732">Signal</keyword>
<reference evidence="8" key="1">
    <citation type="journal article" date="2019" name="Int. J. Syst. Evol. Microbiol.">
        <title>The Global Catalogue of Microorganisms (GCM) 10K type strain sequencing project: providing services to taxonomists for standard genome sequencing and annotation.</title>
        <authorList>
            <consortium name="The Broad Institute Genomics Platform"/>
            <consortium name="The Broad Institute Genome Sequencing Center for Infectious Disease"/>
            <person name="Wu L."/>
            <person name="Ma J."/>
        </authorList>
    </citation>
    <scope>NUCLEOTIDE SEQUENCE [LARGE SCALE GENOMIC DNA]</scope>
    <source>
        <strain evidence="8">CGMCC 1.6774</strain>
    </source>
</reference>
<dbReference type="Gene3D" id="1.10.760.10">
    <property type="entry name" value="Cytochrome c-like domain"/>
    <property type="match status" value="1"/>
</dbReference>
<feature type="chain" id="PRO_5047384005" evidence="5">
    <location>
        <begin position="27"/>
        <end position="229"/>
    </location>
</feature>
<accession>A0ABW5ADP7</accession>
<dbReference type="InterPro" id="IPR036909">
    <property type="entry name" value="Cyt_c-like_dom_sf"/>
</dbReference>
<evidence type="ECO:0000256" key="5">
    <source>
        <dbReference type="SAM" id="SignalP"/>
    </source>
</evidence>
<evidence type="ECO:0000313" key="8">
    <source>
        <dbReference type="Proteomes" id="UP001597314"/>
    </source>
</evidence>
<dbReference type="EMBL" id="JBHUIW010000001">
    <property type="protein sequence ID" value="MFD2180625.1"/>
    <property type="molecule type" value="Genomic_DNA"/>
</dbReference>
<protein>
    <submittedName>
        <fullName evidence="7">Sulfur oxidation c-type cytochrome SoxX</fullName>
    </submittedName>
</protein>
<evidence type="ECO:0000259" key="6">
    <source>
        <dbReference type="PROSITE" id="PS51007"/>
    </source>
</evidence>
<evidence type="ECO:0000313" key="7">
    <source>
        <dbReference type="EMBL" id="MFD2180625.1"/>
    </source>
</evidence>
<keyword evidence="3 4" id="KW-0408">Iron</keyword>
<dbReference type="RefSeq" id="WP_378475841.1">
    <property type="nucleotide sequence ID" value="NZ_JBHUIW010000001.1"/>
</dbReference>
<keyword evidence="1 4" id="KW-0349">Heme</keyword>
<dbReference type="InterPro" id="IPR030999">
    <property type="entry name" value="Thiosulf_SoxX"/>
</dbReference>
<dbReference type="NCBIfam" id="TIGR04485">
    <property type="entry name" value="thiosulf_SoxX"/>
    <property type="match status" value="1"/>
</dbReference>
<organism evidence="7 8">
    <name type="scientific">Rhodoplanes azumiensis</name>
    <dbReference type="NCBI Taxonomy" id="1897628"/>
    <lineage>
        <taxon>Bacteria</taxon>
        <taxon>Pseudomonadati</taxon>
        <taxon>Pseudomonadota</taxon>
        <taxon>Alphaproteobacteria</taxon>
        <taxon>Hyphomicrobiales</taxon>
        <taxon>Nitrobacteraceae</taxon>
        <taxon>Rhodoplanes</taxon>
    </lineage>
</organism>
<dbReference type="SUPFAM" id="SSF46626">
    <property type="entry name" value="Cytochrome c"/>
    <property type="match status" value="1"/>
</dbReference>
<evidence type="ECO:0000256" key="4">
    <source>
        <dbReference type="PROSITE-ProRule" id="PRU00433"/>
    </source>
</evidence>
<comment type="caution">
    <text evidence="7">The sequence shown here is derived from an EMBL/GenBank/DDBJ whole genome shotgun (WGS) entry which is preliminary data.</text>
</comment>
<dbReference type="PROSITE" id="PS51007">
    <property type="entry name" value="CYTC"/>
    <property type="match status" value="1"/>
</dbReference>
<keyword evidence="2 4" id="KW-0479">Metal-binding</keyword>
<evidence type="ECO:0000256" key="1">
    <source>
        <dbReference type="ARBA" id="ARBA00022617"/>
    </source>
</evidence>
<feature type="signal peptide" evidence="5">
    <location>
        <begin position="1"/>
        <end position="26"/>
    </location>
</feature>
<gene>
    <name evidence="7" type="primary">soxX</name>
    <name evidence="7" type="ORF">ACFSOX_00530</name>
</gene>
<feature type="domain" description="Cytochrome c" evidence="6">
    <location>
        <begin position="117"/>
        <end position="224"/>
    </location>
</feature>
<proteinExistence type="predicted"/>
<evidence type="ECO:0000256" key="2">
    <source>
        <dbReference type="ARBA" id="ARBA00022723"/>
    </source>
</evidence>
<dbReference type="InterPro" id="IPR009056">
    <property type="entry name" value="Cyt_c-like_dom"/>
</dbReference>